<dbReference type="SUPFAM" id="SSF48576">
    <property type="entry name" value="Terpenoid synthases"/>
    <property type="match status" value="1"/>
</dbReference>
<dbReference type="Pfam" id="PF00348">
    <property type="entry name" value="polyprenyl_synt"/>
    <property type="match status" value="1"/>
</dbReference>
<reference evidence="2 3" key="1">
    <citation type="submission" date="2013-05" db="EMBL/GenBank/DDBJ databases">
        <title>Complete genome sequence of Bacillus thuringiensis YBT-1518, a typical strain with high toxicity to nematode.</title>
        <authorList>
            <person name="Wang P."/>
            <person name="Zhang C."/>
            <person name="Guo M."/>
            <person name="Guo S."/>
            <person name="Zhu Y."/>
            <person name="Zheng J."/>
            <person name="Zhu L."/>
            <person name="Ruan L."/>
            <person name="Peng D."/>
            <person name="Sun M."/>
        </authorList>
    </citation>
    <scope>NUCLEOTIDE SEQUENCE [LARGE SCALE GENOMIC DNA]</scope>
    <source>
        <strain evidence="2 3">YBT-1518</strain>
    </source>
</reference>
<evidence type="ECO:0000256" key="1">
    <source>
        <dbReference type="RuleBase" id="RU004466"/>
    </source>
</evidence>
<dbReference type="KEGG" id="bthu:YBT1518_20000"/>
<dbReference type="RefSeq" id="WP_023522754.1">
    <property type="nucleotide sequence ID" value="NC_022873.1"/>
</dbReference>
<comment type="similarity">
    <text evidence="1">Belongs to the FPP/GGPP synthase family.</text>
</comment>
<dbReference type="Proteomes" id="UP000018566">
    <property type="component" value="Chromosome"/>
</dbReference>
<name>A0A9W3KH27_BACTU</name>
<dbReference type="GO" id="GO:0008299">
    <property type="term" value="P:isoprenoid biosynthetic process"/>
    <property type="evidence" value="ECO:0007669"/>
    <property type="project" value="InterPro"/>
</dbReference>
<proteinExistence type="inferred from homology"/>
<sequence>MMVEISGFRDCLINHIAYHISYRNQSDESEILLFIQKCLSQKGKVLNPESSGFSWGELYLALSFLTKRQPITKRELDKAMGIEFIFLSADIIDDLCDGDILNPLYFKNEYPRFLLVSQYLLMQGLIYLTYKTKDTATGDLLQQLIHSCCGEWKDIQFCFSIDKKIILSEEEYMKLIEKKSGLLTETIFRTINPENRILKEITSYIGIAGQLRNDANDAMTDNKNDLQELKAYLPFLKAYEYSYITQDDFFKNLTDKQISSSPEVRALVRDYIEQSGALHYCRVLSRLYYRKAFALLEKNFILSTDEMTYFQMMVIGRDYFYA</sequence>
<dbReference type="EMBL" id="CP005935">
    <property type="protein sequence ID" value="AHA73132.1"/>
    <property type="molecule type" value="Genomic_DNA"/>
</dbReference>
<dbReference type="Gene3D" id="1.10.600.10">
    <property type="entry name" value="Farnesyl Diphosphate Synthase"/>
    <property type="match status" value="1"/>
</dbReference>
<dbReference type="GO" id="GO:0004659">
    <property type="term" value="F:prenyltransferase activity"/>
    <property type="evidence" value="ECO:0007669"/>
    <property type="project" value="InterPro"/>
</dbReference>
<keyword evidence="1" id="KW-0808">Transferase</keyword>
<dbReference type="InterPro" id="IPR008949">
    <property type="entry name" value="Isoprenoid_synthase_dom_sf"/>
</dbReference>
<dbReference type="CDD" id="cd00385">
    <property type="entry name" value="Isoprenoid_Biosyn_C1"/>
    <property type="match status" value="1"/>
</dbReference>
<accession>A0A9W3KH27</accession>
<dbReference type="InterPro" id="IPR000092">
    <property type="entry name" value="Polyprenyl_synt"/>
</dbReference>
<evidence type="ECO:0000313" key="3">
    <source>
        <dbReference type="Proteomes" id="UP000018566"/>
    </source>
</evidence>
<dbReference type="AlphaFoldDB" id="A0A9W3KH27"/>
<protein>
    <recommendedName>
        <fullName evidence="4">Competence protein ComX</fullName>
    </recommendedName>
</protein>
<evidence type="ECO:0000313" key="2">
    <source>
        <dbReference type="EMBL" id="AHA73132.1"/>
    </source>
</evidence>
<evidence type="ECO:0008006" key="4">
    <source>
        <dbReference type="Google" id="ProtNLM"/>
    </source>
</evidence>
<gene>
    <name evidence="2" type="ORF">YBT1518_20000</name>
</gene>
<organism evidence="2 3">
    <name type="scientific">Bacillus thuringiensis YBT-1518</name>
    <dbReference type="NCBI Taxonomy" id="529122"/>
    <lineage>
        <taxon>Bacteria</taxon>
        <taxon>Bacillati</taxon>
        <taxon>Bacillota</taxon>
        <taxon>Bacilli</taxon>
        <taxon>Bacillales</taxon>
        <taxon>Bacillaceae</taxon>
        <taxon>Bacillus</taxon>
        <taxon>Bacillus cereus group</taxon>
    </lineage>
</organism>